<dbReference type="AlphaFoldDB" id="A0A2H9YPW7"/>
<evidence type="ECO:0008006" key="5">
    <source>
        <dbReference type="Google" id="ProtNLM"/>
    </source>
</evidence>
<gene>
    <name evidence="3" type="ORF">CWI32_11435</name>
</gene>
<organism evidence="3 4">
    <name type="scientific">Acinetobacter pseudolwoffii</name>
    <dbReference type="NCBI Taxonomy" id="2053287"/>
    <lineage>
        <taxon>Bacteria</taxon>
        <taxon>Pseudomonadati</taxon>
        <taxon>Pseudomonadota</taxon>
        <taxon>Gammaproteobacteria</taxon>
        <taxon>Moraxellales</taxon>
        <taxon>Moraxellaceae</taxon>
        <taxon>Acinetobacter</taxon>
    </lineage>
</organism>
<dbReference type="Proteomes" id="UP000243446">
    <property type="component" value="Unassembled WGS sequence"/>
</dbReference>
<dbReference type="GeneID" id="97177969"/>
<accession>A0A2H9YPW7</accession>
<comment type="caution">
    <text evidence="3">The sequence shown here is derived from an EMBL/GenBank/DDBJ whole genome shotgun (WGS) entry which is preliminary data.</text>
</comment>
<dbReference type="EMBL" id="PHRG01000006">
    <property type="protein sequence ID" value="PJO74682.1"/>
    <property type="molecule type" value="Genomic_DNA"/>
</dbReference>
<dbReference type="RefSeq" id="WP_100329702.1">
    <property type="nucleotide sequence ID" value="NZ_DAVZIZ010000041.1"/>
</dbReference>
<evidence type="ECO:0000313" key="3">
    <source>
        <dbReference type="EMBL" id="PJO74682.1"/>
    </source>
</evidence>
<evidence type="ECO:0000256" key="1">
    <source>
        <dbReference type="SAM" id="Coils"/>
    </source>
</evidence>
<reference evidence="3 4" key="1">
    <citation type="submission" date="2017-11" db="EMBL/GenBank/DDBJ databases">
        <title>Revising the taxonomy of the Acinetobacter lwoffii group: the description of Acinetobacter pseudolwoffii sp. nov. and emended description of Acinetobacter lwoffii.</title>
        <authorList>
            <person name="Nemec A."/>
            <person name="Radolfova-Krizova L."/>
        </authorList>
    </citation>
    <scope>NUCLEOTIDE SEQUENCE [LARGE SCALE GENOMIC DNA]</scope>
    <source>
        <strain evidence="3 4">ANC 5044</strain>
    </source>
</reference>
<keyword evidence="2" id="KW-0732">Signal</keyword>
<feature type="signal peptide" evidence="2">
    <location>
        <begin position="1"/>
        <end position="19"/>
    </location>
</feature>
<protein>
    <recommendedName>
        <fullName evidence="5">DUF4468 domain-containing protein</fullName>
    </recommendedName>
</protein>
<sequence length="153" mass="17774">MKPIFLLVCIFFLSSSCTAKNYLYYKHTGYEINNKFKKLQGFNIDYEVENGGPIFNNEISIYKVSKAKCIIVSKIDGDSGVYGTETILYFSNAKILEGYRINYSYNFLDGEGSKKINRLNYEKNRKNENLDQLNKELNGYLKYINKKTLKECS</sequence>
<proteinExistence type="predicted"/>
<keyword evidence="1" id="KW-0175">Coiled coil</keyword>
<dbReference type="PROSITE" id="PS51257">
    <property type="entry name" value="PROKAR_LIPOPROTEIN"/>
    <property type="match status" value="1"/>
</dbReference>
<feature type="chain" id="PRO_5014191599" description="DUF4468 domain-containing protein" evidence="2">
    <location>
        <begin position="20"/>
        <end position="153"/>
    </location>
</feature>
<evidence type="ECO:0000313" key="4">
    <source>
        <dbReference type="Proteomes" id="UP000243446"/>
    </source>
</evidence>
<evidence type="ECO:0000256" key="2">
    <source>
        <dbReference type="SAM" id="SignalP"/>
    </source>
</evidence>
<feature type="coiled-coil region" evidence="1">
    <location>
        <begin position="116"/>
        <end position="143"/>
    </location>
</feature>
<name>A0A2H9YPW7_9GAMM</name>